<dbReference type="PANTHER" id="PTHR18968:SF13">
    <property type="entry name" value="ACETOLACTATE SYNTHASE CATALYTIC SUBUNIT, MITOCHONDRIAL"/>
    <property type="match status" value="1"/>
</dbReference>
<dbReference type="GO" id="GO:0005948">
    <property type="term" value="C:acetolactate synthase complex"/>
    <property type="evidence" value="ECO:0007669"/>
    <property type="project" value="TreeGrafter"/>
</dbReference>
<gene>
    <name evidence="9" type="ORF">HELGO_WM13258</name>
</gene>
<dbReference type="InterPro" id="IPR012001">
    <property type="entry name" value="Thiamin_PyroP_enz_TPP-bd_dom"/>
</dbReference>
<organism evidence="9">
    <name type="scientific">uncultured Sulfurovum sp</name>
    <dbReference type="NCBI Taxonomy" id="269237"/>
    <lineage>
        <taxon>Bacteria</taxon>
        <taxon>Pseudomonadati</taxon>
        <taxon>Campylobacterota</taxon>
        <taxon>Epsilonproteobacteria</taxon>
        <taxon>Campylobacterales</taxon>
        <taxon>Sulfurovaceae</taxon>
        <taxon>Sulfurovum</taxon>
        <taxon>environmental samples</taxon>
    </lineage>
</organism>
<dbReference type="InterPro" id="IPR029035">
    <property type="entry name" value="DHS-like_NAD/FAD-binding_dom"/>
</dbReference>
<dbReference type="SUPFAM" id="SSF52518">
    <property type="entry name" value="Thiamin diphosphate-binding fold (THDP-binding)"/>
    <property type="match status" value="2"/>
</dbReference>
<evidence type="ECO:0000313" key="9">
    <source>
        <dbReference type="EMBL" id="CAA6807652.1"/>
    </source>
</evidence>
<evidence type="ECO:0000256" key="2">
    <source>
        <dbReference type="ARBA" id="ARBA00022801"/>
    </source>
</evidence>
<dbReference type="GO" id="GO:0030976">
    <property type="term" value="F:thiamine pyrophosphate binding"/>
    <property type="evidence" value="ECO:0007669"/>
    <property type="project" value="InterPro"/>
</dbReference>
<dbReference type="SUPFAM" id="SSF52467">
    <property type="entry name" value="DHS-like NAD/FAD-binding domain"/>
    <property type="match status" value="1"/>
</dbReference>
<dbReference type="InterPro" id="IPR029061">
    <property type="entry name" value="THDP-binding"/>
</dbReference>
<evidence type="ECO:0000259" key="5">
    <source>
        <dbReference type="Pfam" id="PF00205"/>
    </source>
</evidence>
<dbReference type="GO" id="GO:0009097">
    <property type="term" value="P:isoleucine biosynthetic process"/>
    <property type="evidence" value="ECO:0007669"/>
    <property type="project" value="TreeGrafter"/>
</dbReference>
<evidence type="ECO:0000259" key="6">
    <source>
        <dbReference type="Pfam" id="PF02775"/>
    </source>
</evidence>
<dbReference type="PANTHER" id="PTHR18968">
    <property type="entry name" value="THIAMINE PYROPHOSPHATE ENZYMES"/>
    <property type="match status" value="1"/>
</dbReference>
<dbReference type="Gene3D" id="3.40.50.1220">
    <property type="entry name" value="TPP-binding domain"/>
    <property type="match status" value="1"/>
</dbReference>
<proteinExistence type="inferred from homology"/>
<feature type="domain" description="Thiamine pyrophosphate enzyme TPP-binding" evidence="6">
    <location>
        <begin position="394"/>
        <end position="541"/>
    </location>
</feature>
<keyword evidence="9" id="KW-0808">Transferase</keyword>
<dbReference type="Gene3D" id="3.40.50.970">
    <property type="match status" value="2"/>
</dbReference>
<dbReference type="EC" id="2.2.1.6" evidence="9"/>
<accession>A0A6S6SN65</accession>
<dbReference type="InterPro" id="IPR005181">
    <property type="entry name" value="SASA"/>
</dbReference>
<dbReference type="GO" id="GO:0003984">
    <property type="term" value="F:acetolactate synthase activity"/>
    <property type="evidence" value="ECO:0007669"/>
    <property type="project" value="UniProtKB-EC"/>
</dbReference>
<dbReference type="Pfam" id="PF02776">
    <property type="entry name" value="TPP_enzyme_N"/>
    <property type="match status" value="1"/>
</dbReference>
<evidence type="ECO:0000256" key="4">
    <source>
        <dbReference type="RuleBase" id="RU362132"/>
    </source>
</evidence>
<protein>
    <submittedName>
        <fullName evidence="9">Acetolactate synthase large subunit (EC)</fullName>
        <ecNumber evidence="9">2.2.1.6</ecNumber>
    </submittedName>
</protein>
<evidence type="ECO:0000256" key="1">
    <source>
        <dbReference type="ARBA" id="ARBA00007812"/>
    </source>
</evidence>
<evidence type="ECO:0000259" key="7">
    <source>
        <dbReference type="Pfam" id="PF02776"/>
    </source>
</evidence>
<dbReference type="FunFam" id="3.40.50.970:FF:000007">
    <property type="entry name" value="Acetolactate synthase"/>
    <property type="match status" value="1"/>
</dbReference>
<feature type="domain" description="Thiamine pyrophosphate enzyme central" evidence="5">
    <location>
        <begin position="202"/>
        <end position="338"/>
    </location>
</feature>
<reference evidence="9" key="1">
    <citation type="submission" date="2020-01" db="EMBL/GenBank/DDBJ databases">
        <authorList>
            <person name="Meier V. D."/>
            <person name="Meier V D."/>
        </authorList>
    </citation>
    <scope>NUCLEOTIDE SEQUENCE</scope>
    <source>
        <strain evidence="9">HLG_WM_MAG_05</strain>
    </source>
</reference>
<dbReference type="Gene3D" id="3.40.50.1110">
    <property type="entry name" value="SGNH hydrolase"/>
    <property type="match status" value="1"/>
</dbReference>
<dbReference type="EMBL" id="CACVAU010000026">
    <property type="protein sequence ID" value="CAA6807652.1"/>
    <property type="molecule type" value="Genomic_DNA"/>
</dbReference>
<dbReference type="GO" id="GO:0050660">
    <property type="term" value="F:flavin adenine dinucleotide binding"/>
    <property type="evidence" value="ECO:0007669"/>
    <property type="project" value="TreeGrafter"/>
</dbReference>
<dbReference type="Pfam" id="PF03629">
    <property type="entry name" value="SASA"/>
    <property type="match status" value="1"/>
</dbReference>
<dbReference type="SUPFAM" id="SSF52266">
    <property type="entry name" value="SGNH hydrolase"/>
    <property type="match status" value="1"/>
</dbReference>
<dbReference type="GO" id="GO:0009099">
    <property type="term" value="P:L-valine biosynthetic process"/>
    <property type="evidence" value="ECO:0007669"/>
    <property type="project" value="TreeGrafter"/>
</dbReference>
<dbReference type="InterPro" id="IPR011766">
    <property type="entry name" value="TPP_enzyme_TPP-bd"/>
</dbReference>
<dbReference type="Pfam" id="PF00205">
    <property type="entry name" value="TPP_enzyme_M"/>
    <property type="match status" value="1"/>
</dbReference>
<dbReference type="GO" id="GO:0000287">
    <property type="term" value="F:magnesium ion binding"/>
    <property type="evidence" value="ECO:0007669"/>
    <property type="project" value="InterPro"/>
</dbReference>
<comment type="similarity">
    <text evidence="1 4">Belongs to the TPP enzyme family.</text>
</comment>
<sequence>MKVSDYIINILVKNKIKKVFGYIGGNNAHLMDSIDNNSEMEMVNTVHEQGAGFAAEGYARATESLGAATATSGPGATNLVTPIASCFFDSIPTIFLTGQVNTYECKYDLPIRQVGFQETDIVSVVQAITKYAVFVDKIENIRYELEKACFIAQEGRKGPVLVDIPIDLQYKEIDLEKTASFYDSEEYEAFVMKEPKVVNATVQKIGQVITKAKKPLILVGGGARNANIKEELLEFLNKTNIPVVSSLMGKDTINDDYQYNLGFMGVYGVKHAQRCLEECDVLLILGARLDARQTGRNVKGFAANAQVIHVDIDEHELAFRIETDIVLHADLKAFMSALNQVPITVNIGTWQEDVLGYKKEFPYADKGVLEGYPHHKILQMLSKNLKDDDIICVDVGLHQMWSAQSLILKGNQRLIFSGGLGSMGFALAAGIGATIGTGRRVITISGDGGFQMNLQELEVLSRRNLPIKNFILNNSMLGMVNQMQREFLNENYIGTKKDYSAPDFRNIARSYKMRGYEVAGLPLIEKTIKLSLDNNEPEIVNIQLHKENTNIVLTEPYDDVSDKVEVDFTLIDKKETMVILAFGQANAGNSAEGEYVPVENVYNIFNNKCYKAKDPLLGATATVPSHRGSVWTRLADKIIESGKYKNVIIKSIAVAGVPISCWEEHGTGIGWAGAMHGSYYPRIREAKKELDAMGFDISHVLIHQGESDTQNKTSKESYKKSFLNMLESMKRDGISAPIYLALASRFNFLTSKEVILAQKELISENNLLFEGPNTDNIDRFEDRVEGGSHFTQSGVIKHAQLWLDKLK</sequence>
<dbReference type="AlphaFoldDB" id="A0A6S6SN65"/>
<dbReference type="InterPro" id="IPR045229">
    <property type="entry name" value="TPP_enz"/>
</dbReference>
<evidence type="ECO:0000259" key="8">
    <source>
        <dbReference type="Pfam" id="PF03629"/>
    </source>
</evidence>
<keyword evidence="2" id="KW-0378">Hydrolase</keyword>
<dbReference type="GO" id="GO:0016788">
    <property type="term" value="F:hydrolase activity, acting on ester bonds"/>
    <property type="evidence" value="ECO:0007669"/>
    <property type="project" value="UniProtKB-ARBA"/>
</dbReference>
<dbReference type="Pfam" id="PF02775">
    <property type="entry name" value="TPP_enzyme_C"/>
    <property type="match status" value="1"/>
</dbReference>
<name>A0A6S6SN65_9BACT</name>
<feature type="domain" description="Sialate O-acetylesterase" evidence="8">
    <location>
        <begin position="593"/>
        <end position="738"/>
    </location>
</feature>
<keyword evidence="3 4" id="KW-0786">Thiamine pyrophosphate</keyword>
<dbReference type="InterPro" id="IPR012000">
    <property type="entry name" value="Thiamin_PyroP_enz_cen_dom"/>
</dbReference>
<dbReference type="InterPro" id="IPR036514">
    <property type="entry name" value="SGNH_hydro_sf"/>
</dbReference>
<evidence type="ECO:0000256" key="3">
    <source>
        <dbReference type="ARBA" id="ARBA00023052"/>
    </source>
</evidence>
<feature type="domain" description="Thiamine pyrophosphate enzyme N-terminal TPP-binding" evidence="7">
    <location>
        <begin position="1"/>
        <end position="122"/>
    </location>
</feature>
<dbReference type="CDD" id="cd07035">
    <property type="entry name" value="TPP_PYR_POX_like"/>
    <property type="match status" value="1"/>
</dbReference>